<proteinExistence type="predicted"/>
<dbReference type="STRING" id="46731.A0A3M6TFJ0"/>
<dbReference type="OrthoDB" id="5981691at2759"/>
<feature type="region of interest" description="Disordered" evidence="1">
    <location>
        <begin position="441"/>
        <end position="484"/>
    </location>
</feature>
<accession>A0A3M6TFJ0</accession>
<feature type="compositionally biased region" description="Acidic residues" evidence="1">
    <location>
        <begin position="454"/>
        <end position="484"/>
    </location>
</feature>
<feature type="compositionally biased region" description="Basic and acidic residues" evidence="1">
    <location>
        <begin position="444"/>
        <end position="453"/>
    </location>
</feature>
<organism evidence="2 3">
    <name type="scientific">Pocillopora damicornis</name>
    <name type="common">Cauliflower coral</name>
    <name type="synonym">Millepora damicornis</name>
    <dbReference type="NCBI Taxonomy" id="46731"/>
    <lineage>
        <taxon>Eukaryota</taxon>
        <taxon>Metazoa</taxon>
        <taxon>Cnidaria</taxon>
        <taxon>Anthozoa</taxon>
        <taxon>Hexacorallia</taxon>
        <taxon>Scleractinia</taxon>
        <taxon>Astrocoeniina</taxon>
        <taxon>Pocilloporidae</taxon>
        <taxon>Pocillopora</taxon>
    </lineage>
</organism>
<feature type="region of interest" description="Disordered" evidence="1">
    <location>
        <begin position="264"/>
        <end position="295"/>
    </location>
</feature>
<gene>
    <name evidence="2" type="ORF">pdam_00016630</name>
</gene>
<evidence type="ECO:0000313" key="2">
    <source>
        <dbReference type="EMBL" id="RMX40177.1"/>
    </source>
</evidence>
<comment type="caution">
    <text evidence="2">The sequence shown here is derived from an EMBL/GenBank/DDBJ whole genome shotgun (WGS) entry which is preliminary data.</text>
</comment>
<evidence type="ECO:0000313" key="3">
    <source>
        <dbReference type="Proteomes" id="UP000275408"/>
    </source>
</evidence>
<name>A0A3M6TFJ0_POCDA</name>
<keyword evidence="3" id="KW-1185">Reference proteome</keyword>
<protein>
    <submittedName>
        <fullName evidence="2">Uncharacterized protein</fullName>
    </submittedName>
</protein>
<dbReference type="Proteomes" id="UP000275408">
    <property type="component" value="Unassembled WGS sequence"/>
</dbReference>
<sequence length="484" mass="51390">TLVQALYALIIERKTFSIKGVHASKVFKQSRSHRSEIRFNQDKGAEKAKCSCQKDILDRKNEPFTDMHINCHGGPFDGSGFYKRAIFCSQSTSIPGHKIKIVGCYVENPAKRNIPVTLFSDSSANSKTKIDYKNFKAYILKAIQRCAAAAKLKKYGFFAMNNVGDCVSGKVSATYARSGSSANCKNAAGAKCNNKEDCVGGDTKANYVYKVEMLPTTPTTKPTTKKTTKAGTGATAQPKAGSAAQLSALICQNYVVAIKASAAGSPSKPAIPTPSKKPTVAGKSTGPTVATPTTSAKASGQSAIEAKVKNLYRGYTCLVCLRTLNTSSSTVYLMLQFSCQGQHLQKLVAGIGASNIVKAECYPPPCTTAMSPCPLPCGMNSCPMSPASSYPSICPATLPAPAPLPAPPLVPPQCPAPCPTRCAPACNSLCCRSMVRQKSITGEAAKKSSTKEADDFDDEDDDAEDDEQDDDVEENDDSDIDETN</sequence>
<feature type="compositionally biased region" description="Polar residues" evidence="1">
    <location>
        <begin position="285"/>
        <end position="295"/>
    </location>
</feature>
<reference evidence="2 3" key="1">
    <citation type="journal article" date="2018" name="Sci. Rep.">
        <title>Comparative analysis of the Pocillopora damicornis genome highlights role of immune system in coral evolution.</title>
        <authorList>
            <person name="Cunning R."/>
            <person name="Bay R.A."/>
            <person name="Gillette P."/>
            <person name="Baker A.C."/>
            <person name="Traylor-Knowles N."/>
        </authorList>
    </citation>
    <scope>NUCLEOTIDE SEQUENCE [LARGE SCALE GENOMIC DNA]</scope>
    <source>
        <strain evidence="2">RSMAS</strain>
        <tissue evidence="2">Whole animal</tissue>
    </source>
</reference>
<dbReference type="AlphaFoldDB" id="A0A3M6TFJ0"/>
<feature type="non-terminal residue" evidence="2">
    <location>
        <position position="1"/>
    </location>
</feature>
<dbReference type="EMBL" id="RCHS01003680">
    <property type="protein sequence ID" value="RMX40177.1"/>
    <property type="molecule type" value="Genomic_DNA"/>
</dbReference>
<evidence type="ECO:0000256" key="1">
    <source>
        <dbReference type="SAM" id="MobiDB-lite"/>
    </source>
</evidence>